<feature type="chain" id="PRO_5041742200" description="Ig-like domain-containing protein" evidence="3">
    <location>
        <begin position="18"/>
        <end position="529"/>
    </location>
</feature>
<dbReference type="InterPro" id="IPR007110">
    <property type="entry name" value="Ig-like_dom"/>
</dbReference>
<feature type="region of interest" description="Disordered" evidence="1">
    <location>
        <begin position="491"/>
        <end position="514"/>
    </location>
</feature>
<dbReference type="InterPro" id="IPR036179">
    <property type="entry name" value="Ig-like_dom_sf"/>
</dbReference>
<dbReference type="PANTHER" id="PTHR46013">
    <property type="entry name" value="VASCULAR CELL ADHESION MOLECULE 1"/>
    <property type="match status" value="1"/>
</dbReference>
<gene>
    <name evidence="5" type="ORF">Q5P01_010904</name>
</gene>
<dbReference type="EMBL" id="JAUPFM010000008">
    <property type="protein sequence ID" value="KAK2844245.1"/>
    <property type="molecule type" value="Genomic_DNA"/>
</dbReference>
<sequence length="529" mass="57944">MERLVVMFLVILPGALSGDWGVVFNDQCAIKGTTIVIQCRYDYPLVHMVRSMEWSKAQFVLGPIVLLPLSKLPSAPGHFQYVGNYWHDCSLKINSVQPRDGGAYYFSFVTTLNRWTSRTFARLSVEELTAVVQPSTVTEGDYVHLTCLSGCPTPITTVWFKDGKLVQKPVFKVRKEDAGMYHCAVLGQEMARSASVALNVRYAPKNVALSVSPSGNIVIGSSVTFTCSSDANPPVTQSGYSLYKSGQFISSGQNHTVSDVRPSHSGLYYCRASNNISWTGVDVTRSTEVHVDVQYRPMNIVVSVDPPHVIEGSGVNLTCSCVANPAADRYTWYKRTDFPGSGSLVQVGSGRVLSLLSVDASHTGLYFCQTENTLGINNSSEVLLPIKGNEFGIQPVPALVGVGVSLFVTLVIALLLFWRKQTKKPKKKTVFDVRLSERGSYSSADKNQSESVYANVQSFPPSLPPGHNYDANMVSTFSEDEVTYSTVAIKPRNPSLPHHVNNSKTPHNRRSKLGEDDDFVIYAAVAKSS</sequence>
<proteinExistence type="predicted"/>
<keyword evidence="2" id="KW-0812">Transmembrane</keyword>
<evidence type="ECO:0000256" key="3">
    <source>
        <dbReference type="SAM" id="SignalP"/>
    </source>
</evidence>
<feature type="transmembrane region" description="Helical" evidence="2">
    <location>
        <begin position="396"/>
        <end position="418"/>
    </location>
</feature>
<keyword evidence="6" id="KW-1185">Reference proteome</keyword>
<feature type="domain" description="Ig-like" evidence="4">
    <location>
        <begin position="204"/>
        <end position="290"/>
    </location>
</feature>
<dbReference type="SMART" id="SM00409">
    <property type="entry name" value="IG"/>
    <property type="match status" value="4"/>
</dbReference>
<keyword evidence="2" id="KW-1133">Transmembrane helix</keyword>
<keyword evidence="3" id="KW-0732">Signal</keyword>
<evidence type="ECO:0000259" key="4">
    <source>
        <dbReference type="PROSITE" id="PS50835"/>
    </source>
</evidence>
<dbReference type="InterPro" id="IPR003598">
    <property type="entry name" value="Ig_sub2"/>
</dbReference>
<organism evidence="5 6">
    <name type="scientific">Channa striata</name>
    <name type="common">Snakehead murrel</name>
    <name type="synonym">Ophicephalus striatus</name>
    <dbReference type="NCBI Taxonomy" id="64152"/>
    <lineage>
        <taxon>Eukaryota</taxon>
        <taxon>Metazoa</taxon>
        <taxon>Chordata</taxon>
        <taxon>Craniata</taxon>
        <taxon>Vertebrata</taxon>
        <taxon>Euteleostomi</taxon>
        <taxon>Actinopterygii</taxon>
        <taxon>Neopterygii</taxon>
        <taxon>Teleostei</taxon>
        <taxon>Neoteleostei</taxon>
        <taxon>Acanthomorphata</taxon>
        <taxon>Anabantaria</taxon>
        <taxon>Anabantiformes</taxon>
        <taxon>Channoidei</taxon>
        <taxon>Channidae</taxon>
        <taxon>Channa</taxon>
    </lineage>
</organism>
<dbReference type="InterPro" id="IPR013783">
    <property type="entry name" value="Ig-like_fold"/>
</dbReference>
<evidence type="ECO:0000256" key="2">
    <source>
        <dbReference type="SAM" id="Phobius"/>
    </source>
</evidence>
<dbReference type="PROSITE" id="PS50835">
    <property type="entry name" value="IG_LIKE"/>
    <property type="match status" value="3"/>
</dbReference>
<comment type="caution">
    <text evidence="5">The sequence shown here is derived from an EMBL/GenBank/DDBJ whole genome shotgun (WGS) entry which is preliminary data.</text>
</comment>
<keyword evidence="2" id="KW-0472">Membrane</keyword>
<dbReference type="Gene3D" id="2.60.40.10">
    <property type="entry name" value="Immunoglobulins"/>
    <property type="match status" value="4"/>
</dbReference>
<evidence type="ECO:0000313" key="6">
    <source>
        <dbReference type="Proteomes" id="UP001187415"/>
    </source>
</evidence>
<dbReference type="SUPFAM" id="SSF48726">
    <property type="entry name" value="Immunoglobulin"/>
    <property type="match status" value="3"/>
</dbReference>
<evidence type="ECO:0000256" key="1">
    <source>
        <dbReference type="SAM" id="MobiDB-lite"/>
    </source>
</evidence>
<reference evidence="5" key="1">
    <citation type="submission" date="2023-07" db="EMBL/GenBank/DDBJ databases">
        <title>Chromosome-level Genome Assembly of Striped Snakehead (Channa striata).</title>
        <authorList>
            <person name="Liu H."/>
        </authorList>
    </citation>
    <scope>NUCLEOTIDE SEQUENCE</scope>
    <source>
        <strain evidence="5">Gz</strain>
        <tissue evidence="5">Muscle</tissue>
    </source>
</reference>
<dbReference type="Pfam" id="PF13927">
    <property type="entry name" value="Ig_3"/>
    <property type="match status" value="2"/>
</dbReference>
<dbReference type="Proteomes" id="UP001187415">
    <property type="component" value="Unassembled WGS sequence"/>
</dbReference>
<dbReference type="CDD" id="cd00096">
    <property type="entry name" value="Ig"/>
    <property type="match status" value="2"/>
</dbReference>
<protein>
    <recommendedName>
        <fullName evidence="4">Ig-like domain-containing protein</fullName>
    </recommendedName>
</protein>
<dbReference type="Pfam" id="PF13895">
    <property type="entry name" value="Ig_2"/>
    <property type="match status" value="1"/>
</dbReference>
<dbReference type="InterPro" id="IPR003599">
    <property type="entry name" value="Ig_sub"/>
</dbReference>
<feature type="domain" description="Ig-like" evidence="4">
    <location>
        <begin position="297"/>
        <end position="383"/>
    </location>
</feature>
<dbReference type="PANTHER" id="PTHR46013:SF4">
    <property type="entry name" value="B-CELL RECEPTOR CD22-RELATED"/>
    <property type="match status" value="1"/>
</dbReference>
<accession>A0AA88MSF1</accession>
<name>A0AA88MSF1_CHASR</name>
<feature type="signal peptide" evidence="3">
    <location>
        <begin position="1"/>
        <end position="17"/>
    </location>
</feature>
<feature type="domain" description="Ig-like" evidence="4">
    <location>
        <begin position="126"/>
        <end position="199"/>
    </location>
</feature>
<evidence type="ECO:0000313" key="5">
    <source>
        <dbReference type="EMBL" id="KAK2844245.1"/>
    </source>
</evidence>
<dbReference type="SMART" id="SM00408">
    <property type="entry name" value="IGc2"/>
    <property type="match status" value="4"/>
</dbReference>
<dbReference type="AlphaFoldDB" id="A0AA88MSF1"/>